<feature type="region of interest" description="Disordered" evidence="1">
    <location>
        <begin position="1"/>
        <end position="20"/>
    </location>
</feature>
<sequence>YSNQENSKTNDNSKTIKDRKLKNEELEKLIEKFSLPPSKQ</sequence>
<accession>A0A9N9GU54</accession>
<evidence type="ECO:0000313" key="3">
    <source>
        <dbReference type="Proteomes" id="UP000789759"/>
    </source>
</evidence>
<dbReference type="EMBL" id="CAJVQA010005721">
    <property type="protein sequence ID" value="CAG8626641.1"/>
    <property type="molecule type" value="Genomic_DNA"/>
</dbReference>
<feature type="compositionally biased region" description="Polar residues" evidence="1">
    <location>
        <begin position="1"/>
        <end position="13"/>
    </location>
</feature>
<feature type="non-terminal residue" evidence="2">
    <location>
        <position position="1"/>
    </location>
</feature>
<keyword evidence="3" id="KW-1185">Reference proteome</keyword>
<evidence type="ECO:0000313" key="2">
    <source>
        <dbReference type="EMBL" id="CAG8626641.1"/>
    </source>
</evidence>
<organism evidence="2 3">
    <name type="scientific">Cetraspora pellucida</name>
    <dbReference type="NCBI Taxonomy" id="1433469"/>
    <lineage>
        <taxon>Eukaryota</taxon>
        <taxon>Fungi</taxon>
        <taxon>Fungi incertae sedis</taxon>
        <taxon>Mucoromycota</taxon>
        <taxon>Glomeromycotina</taxon>
        <taxon>Glomeromycetes</taxon>
        <taxon>Diversisporales</taxon>
        <taxon>Gigasporaceae</taxon>
        <taxon>Cetraspora</taxon>
    </lineage>
</organism>
<comment type="caution">
    <text evidence="2">The sequence shown here is derived from an EMBL/GenBank/DDBJ whole genome shotgun (WGS) entry which is preliminary data.</text>
</comment>
<proteinExistence type="predicted"/>
<name>A0A9N9GU54_9GLOM</name>
<dbReference type="Proteomes" id="UP000789759">
    <property type="component" value="Unassembled WGS sequence"/>
</dbReference>
<protein>
    <submittedName>
        <fullName evidence="2">10518_t:CDS:1</fullName>
    </submittedName>
</protein>
<dbReference type="AlphaFoldDB" id="A0A9N9GU54"/>
<reference evidence="2" key="1">
    <citation type="submission" date="2021-06" db="EMBL/GenBank/DDBJ databases">
        <authorList>
            <person name="Kallberg Y."/>
            <person name="Tangrot J."/>
            <person name="Rosling A."/>
        </authorList>
    </citation>
    <scope>NUCLEOTIDE SEQUENCE</scope>
    <source>
        <strain evidence="2">FL966</strain>
    </source>
</reference>
<gene>
    <name evidence="2" type="ORF">CPELLU_LOCUS8189</name>
</gene>
<evidence type="ECO:0000256" key="1">
    <source>
        <dbReference type="SAM" id="MobiDB-lite"/>
    </source>
</evidence>